<dbReference type="PROSITE" id="PS51078">
    <property type="entry name" value="ICLR_ED"/>
    <property type="match status" value="1"/>
</dbReference>
<organism evidence="6 7">
    <name type="scientific">Halococcus hamelinensis 100A6</name>
    <dbReference type="NCBI Taxonomy" id="1132509"/>
    <lineage>
        <taxon>Archaea</taxon>
        <taxon>Methanobacteriati</taxon>
        <taxon>Methanobacteriota</taxon>
        <taxon>Stenosarchaea group</taxon>
        <taxon>Halobacteria</taxon>
        <taxon>Halobacteriales</taxon>
        <taxon>Halococcaceae</taxon>
        <taxon>Halococcus</taxon>
    </lineage>
</organism>
<dbReference type="SMART" id="SM00346">
    <property type="entry name" value="HTH_ICLR"/>
    <property type="match status" value="1"/>
</dbReference>
<dbReference type="Gene3D" id="1.10.10.10">
    <property type="entry name" value="Winged helix-like DNA-binding domain superfamily/Winged helix DNA-binding domain"/>
    <property type="match status" value="1"/>
</dbReference>
<keyword evidence="7" id="KW-1185">Reference proteome</keyword>
<dbReference type="GO" id="GO:0003700">
    <property type="term" value="F:DNA-binding transcription factor activity"/>
    <property type="evidence" value="ECO:0007669"/>
    <property type="project" value="TreeGrafter"/>
</dbReference>
<dbReference type="InterPro" id="IPR014757">
    <property type="entry name" value="Tscrpt_reg_IclR_C"/>
</dbReference>
<dbReference type="InterPro" id="IPR029016">
    <property type="entry name" value="GAF-like_dom_sf"/>
</dbReference>
<sequence>MVPNDRNNGGKRVKSVQRAFDVIREIQGAGSVRIADLADGLEMPRSTAHVYLKTLESEGFVTHDDTGYRLSLRFLQTGVLARHQYRIYSTAKSEVDKLAEATGEVANLGIEENGFRVILYQSEGSDAVYDNALTGEHSKMHLTALGKVLLAYQPSEYIDDIVDRRGLPAATENSITEFEDLIREFRTIELQGYALEDEERRSGIRSIATPIIANGTLLGALSLSGPKERLREQRIAEELLPELRNTTNIIEVKHTYD</sequence>
<dbReference type="SUPFAM" id="SSF46785">
    <property type="entry name" value="Winged helix' DNA-binding domain"/>
    <property type="match status" value="1"/>
</dbReference>
<dbReference type="InterPro" id="IPR036388">
    <property type="entry name" value="WH-like_DNA-bd_sf"/>
</dbReference>
<evidence type="ECO:0000313" key="6">
    <source>
        <dbReference type="EMBL" id="EMA37305.1"/>
    </source>
</evidence>
<evidence type="ECO:0000259" key="4">
    <source>
        <dbReference type="PROSITE" id="PS51077"/>
    </source>
</evidence>
<name>M0LYV4_9EURY</name>
<dbReference type="GO" id="GO:0045892">
    <property type="term" value="P:negative regulation of DNA-templated transcription"/>
    <property type="evidence" value="ECO:0007669"/>
    <property type="project" value="TreeGrafter"/>
</dbReference>
<keyword evidence="2" id="KW-0238">DNA-binding</keyword>
<keyword evidence="1" id="KW-0805">Transcription regulation</keyword>
<dbReference type="PROSITE" id="PS51077">
    <property type="entry name" value="HTH_ICLR"/>
    <property type="match status" value="1"/>
</dbReference>
<accession>M0LYV4</accession>
<dbReference type="PANTHER" id="PTHR30136:SF35">
    <property type="entry name" value="HTH-TYPE TRANSCRIPTIONAL REGULATOR RV1719"/>
    <property type="match status" value="1"/>
</dbReference>
<dbReference type="eggNOG" id="arCOG02798">
    <property type="taxonomic scope" value="Archaea"/>
</dbReference>
<dbReference type="EMBL" id="AOMB01000035">
    <property type="protein sequence ID" value="EMA37305.1"/>
    <property type="molecule type" value="Genomic_DNA"/>
</dbReference>
<dbReference type="Proteomes" id="UP000011566">
    <property type="component" value="Unassembled WGS sequence"/>
</dbReference>
<dbReference type="RefSeq" id="WP_007694552.1">
    <property type="nucleotide sequence ID" value="NZ_AJRK01000415.1"/>
</dbReference>
<feature type="domain" description="IclR-ED" evidence="5">
    <location>
        <begin position="73"/>
        <end position="256"/>
    </location>
</feature>
<dbReference type="PATRIC" id="fig|1132509.6.peg.3032"/>
<evidence type="ECO:0000256" key="3">
    <source>
        <dbReference type="ARBA" id="ARBA00023163"/>
    </source>
</evidence>
<dbReference type="Gene3D" id="3.30.450.40">
    <property type="match status" value="1"/>
</dbReference>
<evidence type="ECO:0000313" key="7">
    <source>
        <dbReference type="Proteomes" id="UP000011566"/>
    </source>
</evidence>
<comment type="caution">
    <text evidence="6">The sequence shown here is derived from an EMBL/GenBank/DDBJ whole genome shotgun (WGS) entry which is preliminary data.</text>
</comment>
<evidence type="ECO:0000259" key="5">
    <source>
        <dbReference type="PROSITE" id="PS51078"/>
    </source>
</evidence>
<dbReference type="InterPro" id="IPR036390">
    <property type="entry name" value="WH_DNA-bd_sf"/>
</dbReference>
<evidence type="ECO:0000256" key="2">
    <source>
        <dbReference type="ARBA" id="ARBA00023125"/>
    </source>
</evidence>
<proteinExistence type="predicted"/>
<gene>
    <name evidence="6" type="ORF">C447_13077</name>
</gene>
<dbReference type="Pfam" id="PF01614">
    <property type="entry name" value="IclR_C"/>
    <property type="match status" value="1"/>
</dbReference>
<reference evidence="6 7" key="1">
    <citation type="journal article" date="2014" name="PLoS Genet.">
        <title>Phylogenetically driven sequencing of extremely halophilic archaea reveals strategies for static and dynamic osmo-response.</title>
        <authorList>
            <person name="Becker E.A."/>
            <person name="Seitzer P.M."/>
            <person name="Tritt A."/>
            <person name="Larsen D."/>
            <person name="Krusor M."/>
            <person name="Yao A.I."/>
            <person name="Wu D."/>
            <person name="Madern D."/>
            <person name="Eisen J.A."/>
            <person name="Darling A.E."/>
            <person name="Facciotti M.T."/>
        </authorList>
    </citation>
    <scope>NUCLEOTIDE SEQUENCE [LARGE SCALE GENOMIC DNA]</scope>
    <source>
        <strain evidence="6 7">100A6</strain>
    </source>
</reference>
<keyword evidence="3" id="KW-0804">Transcription</keyword>
<evidence type="ECO:0000256" key="1">
    <source>
        <dbReference type="ARBA" id="ARBA00023015"/>
    </source>
</evidence>
<dbReference type="SUPFAM" id="SSF55781">
    <property type="entry name" value="GAF domain-like"/>
    <property type="match status" value="1"/>
</dbReference>
<protein>
    <submittedName>
        <fullName evidence="6">IclR family transcriptional regulator</fullName>
    </submittedName>
</protein>
<dbReference type="Pfam" id="PF09339">
    <property type="entry name" value="HTH_IclR"/>
    <property type="match status" value="1"/>
</dbReference>
<feature type="domain" description="HTH iclR-type" evidence="4">
    <location>
        <begin position="13"/>
        <end position="72"/>
    </location>
</feature>
<dbReference type="InterPro" id="IPR050707">
    <property type="entry name" value="HTH_MetabolicPath_Reg"/>
</dbReference>
<dbReference type="AlphaFoldDB" id="M0LYV4"/>
<dbReference type="InterPro" id="IPR005471">
    <property type="entry name" value="Tscrpt_reg_IclR_N"/>
</dbReference>
<dbReference type="OrthoDB" id="14763at2157"/>
<dbReference type="PANTHER" id="PTHR30136">
    <property type="entry name" value="HELIX-TURN-HELIX TRANSCRIPTIONAL REGULATOR, ICLR FAMILY"/>
    <property type="match status" value="1"/>
</dbReference>
<dbReference type="GO" id="GO:0003677">
    <property type="term" value="F:DNA binding"/>
    <property type="evidence" value="ECO:0007669"/>
    <property type="project" value="UniProtKB-KW"/>
</dbReference>